<keyword evidence="4" id="KW-1185">Reference proteome</keyword>
<keyword evidence="3" id="KW-0560">Oxidoreductase</keyword>
<protein>
    <submittedName>
        <fullName evidence="3">4-hydroxybenzoyl-CoA reductase subunit beta</fullName>
        <ecNumber evidence="3">1.3.7.9</ecNumber>
    </submittedName>
</protein>
<dbReference type="EMBL" id="CP036433">
    <property type="protein sequence ID" value="QDU95087.1"/>
    <property type="molecule type" value="Genomic_DNA"/>
</dbReference>
<dbReference type="Gene3D" id="3.30.390.50">
    <property type="entry name" value="CO dehydrogenase flavoprotein, C-terminal domain"/>
    <property type="match status" value="1"/>
</dbReference>
<dbReference type="KEGG" id="lcre:Pla8534_28990"/>
<keyword evidence="1" id="KW-0274">FAD</keyword>
<dbReference type="PANTHER" id="PTHR42659">
    <property type="entry name" value="XANTHINE DEHYDROGENASE SUBUNIT C-RELATED"/>
    <property type="match status" value="1"/>
</dbReference>
<dbReference type="InterPro" id="IPR016169">
    <property type="entry name" value="FAD-bd_PCMH_sub2"/>
</dbReference>
<sequence>MKNFEYAHPRTEAEALALLSPRSGRAEVLAGGTDLVGLMKRMVVSPDRVVNVSDIDSMRQIQRGPNGELAIGASTNLEDLLDSSLVDPFPSIKQVLQNISSIQQRSQSTVGGELCRRPQCWYFRNGHGLLAGDQVAQGDNRYHAIFDNQGPARFVNASRLAPALISLGAQIRVIGPDRDAEAILPLADLYRTPRTGNQRESSLESGQLITHLLLPAAGMRLSAAYEVRHGQGPDAPLAAAAVSLETSLGVVRSARIVLGQVAPTPWISAEAEQCLLGRPLTAETAAEAGQAAVCRATPLKDNHYKIQLASVSVKRAIMLAAGIEFGGL</sequence>
<dbReference type="PANTHER" id="PTHR42659:SF9">
    <property type="entry name" value="XANTHINE DEHYDROGENASE FAD-BINDING SUBUNIT XDHB-RELATED"/>
    <property type="match status" value="1"/>
</dbReference>
<dbReference type="InterPro" id="IPR016167">
    <property type="entry name" value="FAD-bd_PCMH_sub1"/>
</dbReference>
<dbReference type="InterPro" id="IPR005107">
    <property type="entry name" value="CO_DH_flav_C"/>
</dbReference>
<dbReference type="Pfam" id="PF03450">
    <property type="entry name" value="CO_deh_flav_C"/>
    <property type="match status" value="1"/>
</dbReference>
<dbReference type="GO" id="GO:0071949">
    <property type="term" value="F:FAD binding"/>
    <property type="evidence" value="ECO:0007669"/>
    <property type="project" value="InterPro"/>
</dbReference>
<dbReference type="Pfam" id="PF00941">
    <property type="entry name" value="FAD_binding_5"/>
    <property type="match status" value="1"/>
</dbReference>
<reference evidence="3 4" key="1">
    <citation type="submission" date="2019-02" db="EMBL/GenBank/DDBJ databases">
        <title>Deep-cultivation of Planctomycetes and their phenomic and genomic characterization uncovers novel biology.</title>
        <authorList>
            <person name="Wiegand S."/>
            <person name="Jogler M."/>
            <person name="Boedeker C."/>
            <person name="Pinto D."/>
            <person name="Vollmers J."/>
            <person name="Rivas-Marin E."/>
            <person name="Kohn T."/>
            <person name="Peeters S.H."/>
            <person name="Heuer A."/>
            <person name="Rast P."/>
            <person name="Oberbeckmann S."/>
            <person name="Bunk B."/>
            <person name="Jeske O."/>
            <person name="Meyerdierks A."/>
            <person name="Storesund J.E."/>
            <person name="Kallscheuer N."/>
            <person name="Luecker S."/>
            <person name="Lage O.M."/>
            <person name="Pohl T."/>
            <person name="Merkel B.J."/>
            <person name="Hornburger P."/>
            <person name="Mueller R.-W."/>
            <person name="Bruemmer F."/>
            <person name="Labrenz M."/>
            <person name="Spormann A.M."/>
            <person name="Op den Camp H."/>
            <person name="Overmann J."/>
            <person name="Amann R."/>
            <person name="Jetten M.S.M."/>
            <person name="Mascher T."/>
            <person name="Medema M.H."/>
            <person name="Devos D.P."/>
            <person name="Kaster A.-K."/>
            <person name="Ovreas L."/>
            <person name="Rohde M."/>
            <person name="Galperin M.Y."/>
            <person name="Jogler C."/>
        </authorList>
    </citation>
    <scope>NUCLEOTIDE SEQUENCE [LARGE SCALE GENOMIC DNA]</scope>
    <source>
        <strain evidence="3 4">Pla85_3_4</strain>
    </source>
</reference>
<dbReference type="InterPro" id="IPR036318">
    <property type="entry name" value="FAD-bd_PCMH-like_sf"/>
</dbReference>
<dbReference type="PROSITE" id="PS51387">
    <property type="entry name" value="FAD_PCMH"/>
    <property type="match status" value="1"/>
</dbReference>
<dbReference type="Gene3D" id="3.30.465.10">
    <property type="match status" value="1"/>
</dbReference>
<dbReference type="SMART" id="SM01092">
    <property type="entry name" value="CO_deh_flav_C"/>
    <property type="match status" value="1"/>
</dbReference>
<dbReference type="EC" id="1.3.7.9" evidence="3"/>
<accession>A0A518DTC0</accession>
<dbReference type="RefSeq" id="WP_145053862.1">
    <property type="nucleotide sequence ID" value="NZ_CP036433.1"/>
</dbReference>
<dbReference type="OrthoDB" id="9774454at2"/>
<feature type="domain" description="FAD-binding PCMH-type" evidence="2">
    <location>
        <begin position="1"/>
        <end position="219"/>
    </location>
</feature>
<name>A0A518DTC0_9BACT</name>
<dbReference type="InterPro" id="IPR002346">
    <property type="entry name" value="Mopterin_DH_FAD-bd"/>
</dbReference>
<dbReference type="InterPro" id="IPR051312">
    <property type="entry name" value="Diverse_Substr_Oxidored"/>
</dbReference>
<dbReference type="InterPro" id="IPR036683">
    <property type="entry name" value="CO_DH_flav_C_dom_sf"/>
</dbReference>
<dbReference type="SUPFAM" id="SSF55447">
    <property type="entry name" value="CO dehydrogenase flavoprotein C-terminal domain-like"/>
    <property type="match status" value="1"/>
</dbReference>
<dbReference type="SUPFAM" id="SSF56176">
    <property type="entry name" value="FAD-binding/transporter-associated domain-like"/>
    <property type="match status" value="1"/>
</dbReference>
<dbReference type="Proteomes" id="UP000317648">
    <property type="component" value="Chromosome"/>
</dbReference>
<gene>
    <name evidence="3" type="primary">hcrB</name>
    <name evidence="3" type="ORF">Pla8534_28990</name>
</gene>
<dbReference type="AlphaFoldDB" id="A0A518DTC0"/>
<evidence type="ECO:0000313" key="4">
    <source>
        <dbReference type="Proteomes" id="UP000317648"/>
    </source>
</evidence>
<proteinExistence type="predicted"/>
<evidence type="ECO:0000313" key="3">
    <source>
        <dbReference type="EMBL" id="QDU95087.1"/>
    </source>
</evidence>
<dbReference type="InterPro" id="IPR016166">
    <property type="entry name" value="FAD-bd_PCMH"/>
</dbReference>
<keyword evidence="1" id="KW-0285">Flavoprotein</keyword>
<evidence type="ECO:0000259" key="2">
    <source>
        <dbReference type="PROSITE" id="PS51387"/>
    </source>
</evidence>
<dbReference type="Gene3D" id="3.30.43.10">
    <property type="entry name" value="Uridine Diphospho-n-acetylenolpyruvylglucosamine Reductase, domain 2"/>
    <property type="match status" value="1"/>
</dbReference>
<evidence type="ECO:0000256" key="1">
    <source>
        <dbReference type="ARBA" id="ARBA00022827"/>
    </source>
</evidence>
<dbReference type="GO" id="GO:0016491">
    <property type="term" value="F:oxidoreductase activity"/>
    <property type="evidence" value="ECO:0007669"/>
    <property type="project" value="UniProtKB-KW"/>
</dbReference>
<organism evidence="3 4">
    <name type="scientific">Lignipirellula cremea</name>
    <dbReference type="NCBI Taxonomy" id="2528010"/>
    <lineage>
        <taxon>Bacteria</taxon>
        <taxon>Pseudomonadati</taxon>
        <taxon>Planctomycetota</taxon>
        <taxon>Planctomycetia</taxon>
        <taxon>Pirellulales</taxon>
        <taxon>Pirellulaceae</taxon>
        <taxon>Lignipirellula</taxon>
    </lineage>
</organism>